<evidence type="ECO:0000313" key="1">
    <source>
        <dbReference type="EMBL" id="MCI64085.1"/>
    </source>
</evidence>
<dbReference type="EMBL" id="LXQA010649021">
    <property type="protein sequence ID" value="MCI64085.1"/>
    <property type="molecule type" value="Genomic_DNA"/>
</dbReference>
<accession>A0A392TW86</accession>
<keyword evidence="2" id="KW-1185">Reference proteome</keyword>
<proteinExistence type="predicted"/>
<name>A0A392TW86_9FABA</name>
<organism evidence="1 2">
    <name type="scientific">Trifolium medium</name>
    <dbReference type="NCBI Taxonomy" id="97028"/>
    <lineage>
        <taxon>Eukaryota</taxon>
        <taxon>Viridiplantae</taxon>
        <taxon>Streptophyta</taxon>
        <taxon>Embryophyta</taxon>
        <taxon>Tracheophyta</taxon>
        <taxon>Spermatophyta</taxon>
        <taxon>Magnoliopsida</taxon>
        <taxon>eudicotyledons</taxon>
        <taxon>Gunneridae</taxon>
        <taxon>Pentapetalae</taxon>
        <taxon>rosids</taxon>
        <taxon>fabids</taxon>
        <taxon>Fabales</taxon>
        <taxon>Fabaceae</taxon>
        <taxon>Papilionoideae</taxon>
        <taxon>50 kb inversion clade</taxon>
        <taxon>NPAAA clade</taxon>
        <taxon>Hologalegina</taxon>
        <taxon>IRL clade</taxon>
        <taxon>Trifolieae</taxon>
        <taxon>Trifolium</taxon>
    </lineage>
</organism>
<dbReference type="Proteomes" id="UP000265520">
    <property type="component" value="Unassembled WGS sequence"/>
</dbReference>
<comment type="caution">
    <text evidence="1">The sequence shown here is derived from an EMBL/GenBank/DDBJ whole genome shotgun (WGS) entry which is preliminary data.</text>
</comment>
<reference evidence="1 2" key="1">
    <citation type="journal article" date="2018" name="Front. Plant Sci.">
        <title>Red Clover (Trifolium pratense) and Zigzag Clover (T. medium) - A Picture of Genomic Similarities and Differences.</title>
        <authorList>
            <person name="Dluhosova J."/>
            <person name="Istvanek J."/>
            <person name="Nedelnik J."/>
            <person name="Repkova J."/>
        </authorList>
    </citation>
    <scope>NUCLEOTIDE SEQUENCE [LARGE SCALE GENOMIC DNA]</scope>
    <source>
        <strain evidence="2">cv. 10/8</strain>
        <tissue evidence="1">Leaf</tissue>
    </source>
</reference>
<sequence>MYFAIIKVKIGETFGEIKKLI</sequence>
<dbReference type="AlphaFoldDB" id="A0A392TW86"/>
<feature type="non-terminal residue" evidence="1">
    <location>
        <position position="21"/>
    </location>
</feature>
<protein>
    <submittedName>
        <fullName evidence="1">Uncharacterized protein</fullName>
    </submittedName>
</protein>
<evidence type="ECO:0000313" key="2">
    <source>
        <dbReference type="Proteomes" id="UP000265520"/>
    </source>
</evidence>